<keyword evidence="8" id="KW-0732">Signal</keyword>
<dbReference type="Gene3D" id="2.130.10.120">
    <property type="entry name" value="Prolyl oligopeptidase, N-terminal domain"/>
    <property type="match status" value="1"/>
</dbReference>
<dbReference type="PROSITE" id="PS51257">
    <property type="entry name" value="PROKAR_LIPOPROTEIN"/>
    <property type="match status" value="1"/>
</dbReference>
<reference evidence="11 12" key="1">
    <citation type="submission" date="2022-11" db="EMBL/GenBank/DDBJ databases">
        <title>Minimal conservation of predation-associated metabolite biosynthetic gene clusters underscores biosynthetic potential of Myxococcota including descriptions for ten novel species: Archangium lansinium sp. nov., Myxococcus landrumus sp. nov., Nannocystis bai.</title>
        <authorList>
            <person name="Ahearne A."/>
            <person name="Stevens C."/>
            <person name="Dowd S."/>
        </authorList>
    </citation>
    <scope>NUCLEOTIDE SEQUENCE [LARGE SCALE GENOMIC DNA]</scope>
    <source>
        <strain evidence="11 12">BB15-2</strain>
    </source>
</reference>
<dbReference type="InterPro" id="IPR001375">
    <property type="entry name" value="Peptidase_S9_cat"/>
</dbReference>
<dbReference type="PRINTS" id="PR00862">
    <property type="entry name" value="PROLIGOPTASE"/>
</dbReference>
<comment type="similarity">
    <text evidence="2">Belongs to the peptidase S9A family.</text>
</comment>
<comment type="caution">
    <text evidence="11">The sequence shown here is derived from an EMBL/GenBank/DDBJ whole genome shotgun (WGS) entry which is preliminary data.</text>
</comment>
<dbReference type="SUPFAM" id="SSF53474">
    <property type="entry name" value="alpha/beta-Hydrolases"/>
    <property type="match status" value="1"/>
</dbReference>
<feature type="compositionally biased region" description="Low complexity" evidence="7">
    <location>
        <begin position="24"/>
        <end position="37"/>
    </location>
</feature>
<accession>A0ABT5E2M7</accession>
<dbReference type="PANTHER" id="PTHR42881">
    <property type="entry name" value="PROLYL ENDOPEPTIDASE"/>
    <property type="match status" value="1"/>
</dbReference>
<dbReference type="InterPro" id="IPR002471">
    <property type="entry name" value="Pept_S9_AS"/>
</dbReference>
<evidence type="ECO:0000313" key="11">
    <source>
        <dbReference type="EMBL" id="MDC0720015.1"/>
    </source>
</evidence>
<organism evidence="11 12">
    <name type="scientific">Nannocystis bainbridge</name>
    <dbReference type="NCBI Taxonomy" id="2995303"/>
    <lineage>
        <taxon>Bacteria</taxon>
        <taxon>Pseudomonadati</taxon>
        <taxon>Myxococcota</taxon>
        <taxon>Polyangia</taxon>
        <taxon>Nannocystales</taxon>
        <taxon>Nannocystaceae</taxon>
        <taxon>Nannocystis</taxon>
    </lineage>
</organism>
<dbReference type="Proteomes" id="UP001221686">
    <property type="component" value="Unassembled WGS sequence"/>
</dbReference>
<evidence type="ECO:0000256" key="5">
    <source>
        <dbReference type="ARBA" id="ARBA00022801"/>
    </source>
</evidence>
<dbReference type="InterPro" id="IPR029058">
    <property type="entry name" value="AB_hydrolase_fold"/>
</dbReference>
<sequence>MHRRLSPLAWFTAALALAACKPAATTAGPTDASPGDGSDNGGSAAGPSSAYTYPSTRKGDTVDTYHGAQVGDPYRWLEELDTDETRAWVEAQNKLTFGVLGGIQQRDVIRKRLTELWNYERYGVPSKEGGKYFYSRNDGLQNQSVLYVADNLAAEPRVLLDPNTLSQDGTVALSGTAISQDGKYIAYGLAAAGSDWQEYRIREIATGKDLDDHLKWIKFSGAAWTKDSKGFFYSRYDAPKDGEALRGKNEFQKLYYHKVGTAQDQDILVYERKDHPQWGFGGEVSDDGRWLVIRVWEGSADKNALFVQDLAGGVGKKPVVELLGKFDAEYTFVGSKGSSLFIQTTQGATRGKLVAIDPTKKNAGDPAAWKLLIPEAPETLRGISHVGGKLIASYLKDARSEVRVFSEGGKLERDITLPGLGTAGGFGGRSKDTETFYAFTSYTWPTTIFRYDLKTGTSEVFRQPKVAFDPSKYETTQVFYTSKDGTKVPMFLTHKKGLERTGQNPTYLYGYGGFNVALTPGFSVPDLMWLELGGVLAVANLRGGGEYGESWHEAGTKLHKQNVFDDFISAAEYLVAEKVTSPGKLAIGGRSNGGLLVGAAMTQRPDLFAVALPGVGVMDMLRFHKFTIGWAWVSDYGSSDDAEQFKALRAYSPLHNLKSGTKYPATLVYTADHDDRVVPGHSYKFAAALQAAQAGDKPTLIRIDVRAGHGAGKPTSKQIDEWTDLWGFVVHNLGMTI</sequence>
<keyword evidence="5" id="KW-0378">Hydrolase</keyword>
<feature type="signal peptide" evidence="8">
    <location>
        <begin position="1"/>
        <end position="18"/>
    </location>
</feature>
<feature type="domain" description="Peptidase S9 prolyl oligopeptidase catalytic" evidence="9">
    <location>
        <begin position="526"/>
        <end position="735"/>
    </location>
</feature>
<feature type="domain" description="Peptidase S9A N-terminal" evidence="10">
    <location>
        <begin position="54"/>
        <end position="463"/>
    </location>
</feature>
<dbReference type="PROSITE" id="PS00708">
    <property type="entry name" value="PRO_ENDOPEP_SER"/>
    <property type="match status" value="1"/>
</dbReference>
<dbReference type="InterPro" id="IPR023302">
    <property type="entry name" value="Pept_S9A_N"/>
</dbReference>
<keyword evidence="12" id="KW-1185">Reference proteome</keyword>
<dbReference type="EMBL" id="JAQNDL010000002">
    <property type="protein sequence ID" value="MDC0720015.1"/>
    <property type="molecule type" value="Genomic_DNA"/>
</dbReference>
<name>A0ABT5E2M7_9BACT</name>
<protein>
    <recommendedName>
        <fullName evidence="3">prolyl oligopeptidase</fullName>
        <ecNumber evidence="3">3.4.21.26</ecNumber>
    </recommendedName>
</protein>
<keyword evidence="4" id="KW-0645">Protease</keyword>
<evidence type="ECO:0000256" key="3">
    <source>
        <dbReference type="ARBA" id="ARBA00011897"/>
    </source>
</evidence>
<evidence type="ECO:0000256" key="6">
    <source>
        <dbReference type="ARBA" id="ARBA00022825"/>
    </source>
</evidence>
<evidence type="ECO:0000256" key="2">
    <source>
        <dbReference type="ARBA" id="ARBA00005228"/>
    </source>
</evidence>
<evidence type="ECO:0000256" key="1">
    <source>
        <dbReference type="ARBA" id="ARBA00001070"/>
    </source>
</evidence>
<evidence type="ECO:0000313" key="12">
    <source>
        <dbReference type="Proteomes" id="UP001221686"/>
    </source>
</evidence>
<evidence type="ECO:0000259" key="10">
    <source>
        <dbReference type="Pfam" id="PF02897"/>
    </source>
</evidence>
<feature type="chain" id="PRO_5047255652" description="prolyl oligopeptidase" evidence="8">
    <location>
        <begin position="19"/>
        <end position="737"/>
    </location>
</feature>
<evidence type="ECO:0000256" key="8">
    <source>
        <dbReference type="SAM" id="SignalP"/>
    </source>
</evidence>
<dbReference type="PANTHER" id="PTHR42881:SF2">
    <property type="entry name" value="PROLYL ENDOPEPTIDASE"/>
    <property type="match status" value="1"/>
</dbReference>
<dbReference type="InterPro" id="IPR051167">
    <property type="entry name" value="Prolyl_oligopep/macrocyclase"/>
</dbReference>
<dbReference type="Gene3D" id="3.40.50.1820">
    <property type="entry name" value="alpha/beta hydrolase"/>
    <property type="match status" value="1"/>
</dbReference>
<gene>
    <name evidence="11" type="ORF">POL25_24160</name>
</gene>
<evidence type="ECO:0000256" key="4">
    <source>
        <dbReference type="ARBA" id="ARBA00022670"/>
    </source>
</evidence>
<evidence type="ECO:0000259" key="9">
    <source>
        <dbReference type="Pfam" id="PF00326"/>
    </source>
</evidence>
<comment type="catalytic activity">
    <reaction evidence="1">
        <text>Hydrolysis of Pro-|-Xaa &gt;&gt; Ala-|-Xaa in oligopeptides.</text>
        <dbReference type="EC" id="3.4.21.26"/>
    </reaction>
</comment>
<evidence type="ECO:0000256" key="7">
    <source>
        <dbReference type="SAM" id="MobiDB-lite"/>
    </source>
</evidence>
<feature type="region of interest" description="Disordered" evidence="7">
    <location>
        <begin position="24"/>
        <end position="66"/>
    </location>
</feature>
<proteinExistence type="inferred from homology"/>
<keyword evidence="6" id="KW-0720">Serine protease</keyword>
<dbReference type="SUPFAM" id="SSF50993">
    <property type="entry name" value="Peptidase/esterase 'gauge' domain"/>
    <property type="match status" value="1"/>
</dbReference>
<dbReference type="InterPro" id="IPR002470">
    <property type="entry name" value="Peptidase_S9A"/>
</dbReference>
<dbReference type="EC" id="3.4.21.26" evidence="3"/>
<dbReference type="Pfam" id="PF00326">
    <property type="entry name" value="Peptidase_S9"/>
    <property type="match status" value="1"/>
</dbReference>
<dbReference type="RefSeq" id="WP_272088512.1">
    <property type="nucleotide sequence ID" value="NZ_JAQNDL010000002.1"/>
</dbReference>
<dbReference type="Pfam" id="PF02897">
    <property type="entry name" value="Peptidase_S9_N"/>
    <property type="match status" value="1"/>
</dbReference>